<feature type="domain" description="Nuclear receptor" evidence="10">
    <location>
        <begin position="7"/>
        <end position="82"/>
    </location>
</feature>
<dbReference type="SUPFAM" id="SSF48508">
    <property type="entry name" value="Nuclear receptor ligand-binding domain"/>
    <property type="match status" value="3"/>
</dbReference>
<keyword evidence="7" id="KW-0675">Receptor</keyword>
<feature type="domain" description="NR LBD" evidence="11">
    <location>
        <begin position="1093"/>
        <end position="1328"/>
    </location>
</feature>
<proteinExistence type="predicted"/>
<dbReference type="GO" id="GO:0000122">
    <property type="term" value="P:negative regulation of transcription by RNA polymerase II"/>
    <property type="evidence" value="ECO:0007669"/>
    <property type="project" value="TreeGrafter"/>
</dbReference>
<keyword evidence="6" id="KW-0804">Transcription</keyword>
<dbReference type="SMART" id="SM00399">
    <property type="entry name" value="ZnF_C4"/>
    <property type="match status" value="3"/>
</dbReference>
<dbReference type="PANTHER" id="PTHR24082">
    <property type="entry name" value="NUCLEAR HORMONE RECEPTOR"/>
    <property type="match status" value="1"/>
</dbReference>
<dbReference type="InterPro" id="IPR013088">
    <property type="entry name" value="Znf_NHR/GATA"/>
</dbReference>
<dbReference type="SUPFAM" id="SSF57716">
    <property type="entry name" value="Glucocorticoid receptor-like (DNA-binding domain)"/>
    <property type="match status" value="3"/>
</dbReference>
<evidence type="ECO:0000313" key="12">
    <source>
        <dbReference type="EMBL" id="CAD7651855.1"/>
    </source>
</evidence>
<dbReference type="EMBL" id="CAJPVJ010004902">
    <property type="protein sequence ID" value="CAG2169039.1"/>
    <property type="molecule type" value="Genomic_DNA"/>
</dbReference>
<dbReference type="GO" id="GO:0000978">
    <property type="term" value="F:RNA polymerase II cis-regulatory region sequence-specific DNA binding"/>
    <property type="evidence" value="ECO:0007669"/>
    <property type="project" value="TreeGrafter"/>
</dbReference>
<dbReference type="PROSITE" id="PS51030">
    <property type="entry name" value="NUCLEAR_REC_DBD_2"/>
    <property type="match status" value="3"/>
</dbReference>
<evidence type="ECO:0000256" key="4">
    <source>
        <dbReference type="ARBA" id="ARBA00023015"/>
    </source>
</evidence>
<sequence length="1349" mass="156316">MSRRIYNKICLICGDKALGNNFDALSCESCKAFFRRNAIKTNVAKCNFNDNCKIDVFSRRFCKTCRLRKCFEVGMKTDYILTSEQKLERKNRIDMYRININTEESNGNTSSEVTSPDSSQSDNNLQVSSNSIESTDNTSSLDTSQSYNTDTSLDIPDTFEDLDLILDLDFNVEEIDLQANEIETIINGDVIQHDNSTANNTIDVFTDFNDDISELVYQKAIEHEFTVIPISRPTTDHTYVFNELEGFKLTELFGATEIFSETLSVVSVTSMARDYADLVRVLSYKIDEQVMRAIRMSKKLQTFNNICETDRISLLKQGSLELYLIRSVAYYDSAEDHWTYNMGNNTSVILSLELMRVFPRNIYSFYKKFLHNICREWESDLLVLDLLTAIVLFNPDRPKLIDKDLVKLHQHIYMHLLRRYLLVRYRSHPESNVKFLRLLNCLIDLTVLGDVYRLNCADKDPDTIPPFMREMLNIRTKSRNMPDPRAEKKCLICGDKAIGNNFDALSCESCKAFFRRNAIKYKQIRCHFGDNCVINILTRKSCRKCRLEKCLDAGMKQDWLIPNYKPAKKMSKSHKIYEKSYKMDTTIESPNASSSDRTSPDSSHLSDTTPNNSIEMLDIFDALDMDFNVEEFNTILKDIEECISVDNPIINHDNMPVLNDINPDHIPQEHMVEHIARPIFDPMFSLNELEGNRLAQLLNATNFFAEPSAPVAYKAKNFEELRQVLVYRVDQHVERAMKMLKVLGSAKGVVESDRETLIKQGVLHLFCIRSVPFYDCTQHQWTYNLGNNTSVVISLELMRDFPQNLYFNYKNFLNNICNEWESDPLVLDLLTAITLYNPKRPRLLFKELVRLEQQIYMYLLKRYLQMRYSCQVESQQKYTKLMNCMQDLDALGQSYRTYCTRKDPDQLSHLMRTILGMNFNAMSCESCKSFFRRTALKNKELTCDFKNHCKIDVYSRKCCMKCRLKKCFDVGMRKVVHNFDLILSRDTKTERKLKIEINKNYRKDSDSGSNDTSDTTSSPESGHQSSQPNVGTLETPDNFDDLDLDLDIDEINTQIMEIEKLIEEEDHSIYNKAAEQELPLLSIARPFTNIYSFNELETHKLTELFNATSFFNDSTAPTCVVSQVLTDRGTGHAFMNKFELQFRQMIKMSKALTTFNSISESDRITLIKEVALDLFSLRVVPYYDPVSHYWSCIMNNESTVILDLGSKKLNQNLYSLGLFLDKISTELETDTIVLDLLTAIVLFNPDRPKLEHKQFVKLQQNTYMYLLQRYLAVRYQSQTESTLKFVKLVNCLKDLYAHNAKLKMNMTYKDPAHLTPVMREILDIQEKKLDNNGDGSVDTTVITNNIIVY</sequence>
<feature type="region of interest" description="Disordered" evidence="9">
    <location>
        <begin position="587"/>
        <end position="610"/>
    </location>
</feature>
<dbReference type="PANTHER" id="PTHR24082:SF283">
    <property type="entry name" value="NUCLEAR HORMONE RECEPTOR HR96"/>
    <property type="match status" value="1"/>
</dbReference>
<feature type="domain" description="Nuclear receptor" evidence="10">
    <location>
        <begin position="487"/>
        <end position="562"/>
    </location>
</feature>
<dbReference type="SMART" id="SM00430">
    <property type="entry name" value="HOLI"/>
    <property type="match status" value="3"/>
</dbReference>
<keyword evidence="2" id="KW-0863">Zinc-finger</keyword>
<keyword evidence="5" id="KW-0238">DNA-binding</keyword>
<evidence type="ECO:0000313" key="13">
    <source>
        <dbReference type="Proteomes" id="UP000728032"/>
    </source>
</evidence>
<feature type="region of interest" description="Disordered" evidence="9">
    <location>
        <begin position="103"/>
        <end position="152"/>
    </location>
</feature>
<keyword evidence="13" id="KW-1185">Reference proteome</keyword>
<dbReference type="PROSITE" id="PS51843">
    <property type="entry name" value="NR_LBD"/>
    <property type="match status" value="2"/>
</dbReference>
<evidence type="ECO:0000256" key="2">
    <source>
        <dbReference type="ARBA" id="ARBA00022771"/>
    </source>
</evidence>
<keyword evidence="3" id="KW-0862">Zinc</keyword>
<dbReference type="GO" id="GO:0008270">
    <property type="term" value="F:zinc ion binding"/>
    <property type="evidence" value="ECO:0007669"/>
    <property type="project" value="UniProtKB-KW"/>
</dbReference>
<dbReference type="InterPro" id="IPR035500">
    <property type="entry name" value="NHR-like_dom_sf"/>
</dbReference>
<dbReference type="GO" id="GO:0030154">
    <property type="term" value="P:cell differentiation"/>
    <property type="evidence" value="ECO:0007669"/>
    <property type="project" value="TreeGrafter"/>
</dbReference>
<feature type="domain" description="Nuclear receptor" evidence="10">
    <location>
        <begin position="893"/>
        <end position="979"/>
    </location>
</feature>
<gene>
    <name evidence="12" type="ORF">ONB1V03_LOCUS8523</name>
</gene>
<dbReference type="PRINTS" id="PR00047">
    <property type="entry name" value="STROIDFINGER"/>
</dbReference>
<dbReference type="GO" id="GO:0004879">
    <property type="term" value="F:nuclear receptor activity"/>
    <property type="evidence" value="ECO:0007669"/>
    <property type="project" value="TreeGrafter"/>
</dbReference>
<feature type="region of interest" description="Disordered" evidence="9">
    <location>
        <begin position="1001"/>
        <end position="1036"/>
    </location>
</feature>
<feature type="compositionally biased region" description="Low complexity" evidence="9">
    <location>
        <begin position="593"/>
        <end position="606"/>
    </location>
</feature>
<feature type="domain" description="NR LBD" evidence="11">
    <location>
        <begin position="255"/>
        <end position="475"/>
    </location>
</feature>
<reference evidence="12" key="1">
    <citation type="submission" date="2020-11" db="EMBL/GenBank/DDBJ databases">
        <authorList>
            <person name="Tran Van P."/>
        </authorList>
    </citation>
    <scope>NUCLEOTIDE SEQUENCE</scope>
</reference>
<dbReference type="InterPro" id="IPR050234">
    <property type="entry name" value="Nuclear_hormone_rcpt_NR1"/>
</dbReference>
<evidence type="ECO:0000256" key="8">
    <source>
        <dbReference type="ARBA" id="ARBA00023242"/>
    </source>
</evidence>
<evidence type="ECO:0000256" key="9">
    <source>
        <dbReference type="SAM" id="MobiDB-lite"/>
    </source>
</evidence>
<organism evidence="12">
    <name type="scientific">Oppiella nova</name>
    <dbReference type="NCBI Taxonomy" id="334625"/>
    <lineage>
        <taxon>Eukaryota</taxon>
        <taxon>Metazoa</taxon>
        <taxon>Ecdysozoa</taxon>
        <taxon>Arthropoda</taxon>
        <taxon>Chelicerata</taxon>
        <taxon>Arachnida</taxon>
        <taxon>Acari</taxon>
        <taxon>Acariformes</taxon>
        <taxon>Sarcoptiformes</taxon>
        <taxon>Oribatida</taxon>
        <taxon>Brachypylina</taxon>
        <taxon>Oppioidea</taxon>
        <taxon>Oppiidae</taxon>
        <taxon>Oppiella</taxon>
    </lineage>
</organism>
<dbReference type="Gene3D" id="3.30.50.10">
    <property type="entry name" value="Erythroid Transcription Factor GATA-1, subunit A"/>
    <property type="match status" value="3"/>
</dbReference>
<evidence type="ECO:0000256" key="6">
    <source>
        <dbReference type="ARBA" id="ARBA00023163"/>
    </source>
</evidence>
<dbReference type="Pfam" id="PF00105">
    <property type="entry name" value="zf-C4"/>
    <property type="match status" value="3"/>
</dbReference>
<dbReference type="InterPro" id="IPR001628">
    <property type="entry name" value="Znf_hrmn_rcpt"/>
</dbReference>
<keyword evidence="8" id="KW-0539">Nucleus</keyword>
<dbReference type="PROSITE" id="PS00031">
    <property type="entry name" value="NUCLEAR_REC_DBD_1"/>
    <property type="match status" value="2"/>
</dbReference>
<accession>A0A7R9M1Y7</accession>
<dbReference type="GO" id="GO:0045944">
    <property type="term" value="P:positive regulation of transcription by RNA polymerase II"/>
    <property type="evidence" value="ECO:0007669"/>
    <property type="project" value="TreeGrafter"/>
</dbReference>
<evidence type="ECO:0000259" key="10">
    <source>
        <dbReference type="PROSITE" id="PS51030"/>
    </source>
</evidence>
<feature type="compositionally biased region" description="Low complexity" evidence="9">
    <location>
        <begin position="1007"/>
        <end position="1018"/>
    </location>
</feature>
<keyword evidence="1" id="KW-0479">Metal-binding</keyword>
<evidence type="ECO:0000256" key="5">
    <source>
        <dbReference type="ARBA" id="ARBA00023125"/>
    </source>
</evidence>
<dbReference type="InterPro" id="IPR000536">
    <property type="entry name" value="Nucl_hrmn_rcpt_lig-bd"/>
</dbReference>
<dbReference type="EMBL" id="OC919727">
    <property type="protein sequence ID" value="CAD7651855.1"/>
    <property type="molecule type" value="Genomic_DNA"/>
</dbReference>
<evidence type="ECO:0000256" key="1">
    <source>
        <dbReference type="ARBA" id="ARBA00022723"/>
    </source>
</evidence>
<keyword evidence="4" id="KW-0805">Transcription regulation</keyword>
<evidence type="ECO:0000256" key="3">
    <source>
        <dbReference type="ARBA" id="ARBA00022833"/>
    </source>
</evidence>
<dbReference type="Proteomes" id="UP000728032">
    <property type="component" value="Unassembled WGS sequence"/>
</dbReference>
<name>A0A7R9M1Y7_9ACAR</name>
<dbReference type="Gene3D" id="1.10.565.10">
    <property type="entry name" value="Retinoid X Receptor"/>
    <property type="match status" value="3"/>
</dbReference>
<protein>
    <submittedName>
        <fullName evidence="12">Uncharacterized protein</fullName>
    </submittedName>
</protein>
<evidence type="ECO:0000259" key="11">
    <source>
        <dbReference type="PROSITE" id="PS51843"/>
    </source>
</evidence>
<feature type="compositionally biased region" description="Polar residues" evidence="9">
    <location>
        <begin position="1019"/>
        <end position="1032"/>
    </location>
</feature>
<evidence type="ECO:0000256" key="7">
    <source>
        <dbReference type="ARBA" id="ARBA00023170"/>
    </source>
</evidence>